<protein>
    <submittedName>
        <fullName evidence="1">Uncharacterized protein</fullName>
    </submittedName>
</protein>
<name>R8W3N6_9FIRM</name>
<dbReference type="eggNOG" id="ENOG5033729">
    <property type="taxonomic scope" value="Bacteria"/>
</dbReference>
<keyword evidence="2" id="KW-1185">Reference proteome</keyword>
<dbReference type="OrthoDB" id="2084803at2"/>
<dbReference type="HOGENOM" id="CLU_149905_0_0_9"/>
<dbReference type="EMBL" id="AQOB01000002">
    <property type="protein sequence ID" value="EOQ39530.1"/>
    <property type="molecule type" value="Genomic_DNA"/>
</dbReference>
<dbReference type="PATRIC" id="fig|1203606.4.peg.207"/>
<reference evidence="1 2" key="1">
    <citation type="submission" date="2013-01" db="EMBL/GenBank/DDBJ databases">
        <title>The Genome Sequence of Butyricicoccus pullicaecorum 1.2.</title>
        <authorList>
            <consortium name="The Broad Institute Genome Sequencing Platform"/>
            <person name="Earl A."/>
            <person name="Ward D."/>
            <person name="Feldgarden M."/>
            <person name="Gevers D."/>
            <person name="Van Immerseel F."/>
            <person name="Eeckhaut V."/>
            <person name="Walker B."/>
            <person name="Young S.K."/>
            <person name="Zeng Q."/>
            <person name="Gargeya S."/>
            <person name="Fitzgerald M."/>
            <person name="Haas B."/>
            <person name="Abouelleil A."/>
            <person name="Alvarado L."/>
            <person name="Arachchi H.M."/>
            <person name="Berlin A.M."/>
            <person name="Chapman S.B."/>
            <person name="Dewar J."/>
            <person name="Goldberg J."/>
            <person name="Griggs A."/>
            <person name="Gujja S."/>
            <person name="Hansen M."/>
            <person name="Howarth C."/>
            <person name="Imamovic A."/>
            <person name="Larimer J."/>
            <person name="McCowan C."/>
            <person name="Murphy C."/>
            <person name="Neiman D."/>
            <person name="Pearson M."/>
            <person name="Priest M."/>
            <person name="Roberts A."/>
            <person name="Saif S."/>
            <person name="Shea T."/>
            <person name="Sisk P."/>
            <person name="Sykes S."/>
            <person name="Wortman J."/>
            <person name="Nusbaum C."/>
            <person name="Birren B."/>
        </authorList>
    </citation>
    <scope>NUCLEOTIDE SEQUENCE [LARGE SCALE GENOMIC DNA]</scope>
    <source>
        <strain evidence="1 2">1.2</strain>
    </source>
</reference>
<proteinExistence type="predicted"/>
<sequence>MTRDEKKAEAIKRMKLADIFPQTIKQFEEDGYVSISEPPVGAFFWAEGEDLQRIRDFEEKHNALVYLVIRSYTDFGKMDCYLYVSDYPEEWAQDREDLANSEPMAYVYNHDMPDCSEFGCIGTRRSIAAGLLRTW</sequence>
<accession>R8W3N6</accession>
<gene>
    <name evidence="1" type="ORF">HMPREF1526_00224</name>
</gene>
<dbReference type="RefSeq" id="WP_016146433.1">
    <property type="nucleotide sequence ID" value="NZ_KB976103.1"/>
</dbReference>
<dbReference type="AlphaFoldDB" id="R8W3N6"/>
<evidence type="ECO:0000313" key="2">
    <source>
        <dbReference type="Proteomes" id="UP000013981"/>
    </source>
</evidence>
<organism evidence="1 2">
    <name type="scientific">Butyricicoccus pullicaecorum 1.2</name>
    <dbReference type="NCBI Taxonomy" id="1203606"/>
    <lineage>
        <taxon>Bacteria</taxon>
        <taxon>Bacillati</taxon>
        <taxon>Bacillota</taxon>
        <taxon>Clostridia</taxon>
        <taxon>Eubacteriales</taxon>
        <taxon>Butyricicoccaceae</taxon>
        <taxon>Butyricicoccus</taxon>
    </lineage>
</organism>
<dbReference type="Proteomes" id="UP000013981">
    <property type="component" value="Unassembled WGS sequence"/>
</dbReference>
<comment type="caution">
    <text evidence="1">The sequence shown here is derived from an EMBL/GenBank/DDBJ whole genome shotgun (WGS) entry which is preliminary data.</text>
</comment>
<evidence type="ECO:0000313" key="1">
    <source>
        <dbReference type="EMBL" id="EOQ39530.1"/>
    </source>
</evidence>